<evidence type="ECO:0000313" key="3">
    <source>
        <dbReference type="Proteomes" id="UP001165063"/>
    </source>
</evidence>
<reference evidence="2" key="1">
    <citation type="submission" date="2023-04" db="EMBL/GenBank/DDBJ databases">
        <title>Ambrosiozyma monospora NBRC 1965.</title>
        <authorList>
            <person name="Ichikawa N."/>
            <person name="Sato H."/>
            <person name="Tonouchi N."/>
        </authorList>
    </citation>
    <scope>NUCLEOTIDE SEQUENCE</scope>
    <source>
        <strain evidence="2">NBRC 1965</strain>
    </source>
</reference>
<gene>
    <name evidence="2" type="ORF">Amon01_000154100</name>
</gene>
<protein>
    <submittedName>
        <fullName evidence="2">Unnamed protein product</fullName>
    </submittedName>
</protein>
<dbReference type="AlphaFoldDB" id="A0A9W6YTP6"/>
<comment type="caution">
    <text evidence="2">The sequence shown here is derived from an EMBL/GenBank/DDBJ whole genome shotgun (WGS) entry which is preliminary data.</text>
</comment>
<evidence type="ECO:0000256" key="1">
    <source>
        <dbReference type="SAM" id="MobiDB-lite"/>
    </source>
</evidence>
<name>A0A9W6YTP6_AMBMO</name>
<organism evidence="2 3">
    <name type="scientific">Ambrosiozyma monospora</name>
    <name type="common">Yeast</name>
    <name type="synonym">Endomycopsis monosporus</name>
    <dbReference type="NCBI Taxonomy" id="43982"/>
    <lineage>
        <taxon>Eukaryota</taxon>
        <taxon>Fungi</taxon>
        <taxon>Dikarya</taxon>
        <taxon>Ascomycota</taxon>
        <taxon>Saccharomycotina</taxon>
        <taxon>Pichiomycetes</taxon>
        <taxon>Pichiales</taxon>
        <taxon>Pichiaceae</taxon>
        <taxon>Ambrosiozyma</taxon>
    </lineage>
</organism>
<proteinExistence type="predicted"/>
<sequence>MTKLPESKAVETPELPELETVGAPELPQSEAVEAPELPETRAVWDLITSAGSFELEETLASDLTDFLRRLLGS</sequence>
<dbReference type="Proteomes" id="UP001165063">
    <property type="component" value="Unassembled WGS sequence"/>
</dbReference>
<accession>A0A9W6YTP6</accession>
<keyword evidence="3" id="KW-1185">Reference proteome</keyword>
<dbReference type="EMBL" id="BSXU01000485">
    <property type="protein sequence ID" value="GMG20850.1"/>
    <property type="molecule type" value="Genomic_DNA"/>
</dbReference>
<evidence type="ECO:0000313" key="2">
    <source>
        <dbReference type="EMBL" id="GMG20850.1"/>
    </source>
</evidence>
<feature type="region of interest" description="Disordered" evidence="1">
    <location>
        <begin position="1"/>
        <end position="35"/>
    </location>
</feature>
<feature type="compositionally biased region" description="Basic and acidic residues" evidence="1">
    <location>
        <begin position="1"/>
        <end position="11"/>
    </location>
</feature>